<evidence type="ECO:0000313" key="16">
    <source>
        <dbReference type="EMBL" id="REL31319.1"/>
    </source>
</evidence>
<keyword evidence="13" id="KW-0732">Signal</keyword>
<feature type="domain" description="TonB-dependent receptor-like beta-barrel" evidence="14">
    <location>
        <begin position="286"/>
        <end position="717"/>
    </location>
</feature>
<accession>A0A3E0U3H0</accession>
<evidence type="ECO:0000256" key="2">
    <source>
        <dbReference type="ARBA" id="ARBA00022448"/>
    </source>
</evidence>
<dbReference type="PANTHER" id="PTHR32552:SF81">
    <property type="entry name" value="TONB-DEPENDENT OUTER MEMBRANE RECEPTOR"/>
    <property type="match status" value="1"/>
</dbReference>
<keyword evidence="2 11" id="KW-0813">Transport</keyword>
<dbReference type="Gene3D" id="2.40.170.20">
    <property type="entry name" value="TonB-dependent receptor, beta-barrel domain"/>
    <property type="match status" value="1"/>
</dbReference>
<evidence type="ECO:0000256" key="10">
    <source>
        <dbReference type="ARBA" id="ARBA00023237"/>
    </source>
</evidence>
<dbReference type="EMBL" id="QUOT01000001">
    <property type="protein sequence ID" value="REL31319.1"/>
    <property type="molecule type" value="Genomic_DNA"/>
</dbReference>
<dbReference type="InterPro" id="IPR012910">
    <property type="entry name" value="Plug_dom"/>
</dbReference>
<dbReference type="RefSeq" id="WP_116016059.1">
    <property type="nucleotide sequence ID" value="NZ_QUOT01000001.1"/>
</dbReference>
<dbReference type="CDD" id="cd01347">
    <property type="entry name" value="ligand_gated_channel"/>
    <property type="match status" value="1"/>
</dbReference>
<keyword evidence="3 11" id="KW-1134">Transmembrane beta strand</keyword>
<dbReference type="Pfam" id="PF07715">
    <property type="entry name" value="Plug"/>
    <property type="match status" value="1"/>
</dbReference>
<dbReference type="Pfam" id="PF00593">
    <property type="entry name" value="TonB_dep_Rec_b-barrel"/>
    <property type="match status" value="1"/>
</dbReference>
<evidence type="ECO:0000256" key="13">
    <source>
        <dbReference type="SAM" id="SignalP"/>
    </source>
</evidence>
<dbReference type="GO" id="GO:0006826">
    <property type="term" value="P:iron ion transport"/>
    <property type="evidence" value="ECO:0007669"/>
    <property type="project" value="UniProtKB-KW"/>
</dbReference>
<keyword evidence="9 11" id="KW-0472">Membrane</keyword>
<comment type="subcellular location">
    <subcellularLocation>
        <location evidence="1 11">Cell outer membrane</location>
        <topology evidence="1 11">Multi-pass membrane protein</topology>
    </subcellularLocation>
</comment>
<keyword evidence="10 11" id="KW-0998">Cell outer membrane</keyword>
<evidence type="ECO:0000256" key="6">
    <source>
        <dbReference type="ARBA" id="ARBA00023004"/>
    </source>
</evidence>
<evidence type="ECO:0000259" key="14">
    <source>
        <dbReference type="Pfam" id="PF00593"/>
    </source>
</evidence>
<evidence type="ECO:0000256" key="3">
    <source>
        <dbReference type="ARBA" id="ARBA00022452"/>
    </source>
</evidence>
<sequence length="755" mass="82661">MNIPTPLTKLSLSIALSCSVAAVAQESATDADPQAKAIERITVTARKRAEGLQDIPLAVSALDEAAIARNAINTLADIQAQVPALTIYAARGTSSTATAYIRGVGQSDPLFGVEPGVGIYLDDVYLARPQAALLDMLDVARVEVLRGPQGTLYGRNTIGGAIKYITRKPTDEFSFKGDIAVGSYDQLDGRLAASGAIVDNKLLASVALGNFDRDGFGENRLTGEDVSDKTLFTGRVNLLWLVNDNLTASLMLDQTRDRSNVRGAQRMVPNILEPFFSGMPPLAISTDRYDVDNGFDIQVNDTDSQGAALTLTWDNGGDWQIKSVTAWRDGDTKGAIDFDVGPQPIADVDADYFDEQLSQELQVNYSGDNLQAVFGVYWLDAEAGGEVRNRFGIPLALLGLAPPTLIPGPILFQYGASGGQVDTDAIALYGDASWQLDQRWRLNLGLRANREKKTATVLNQGFTDDSFSVPNGMLTANFNNEETWHNVSPRISLDYQPNQDLLVYGSIAKGFKSGGFNIRANTVEVPSSANPYQPESVLTYELGVKPSLSDQFQFSAAYFYSDYEDIQLSIFTGIDTDNDGTNDQFFGDFTNAGEGRIQGLEFEYQWLINRQLRISGNAAYMDAEYSEFLSGGQNIADSQEFTNIPRWSFAVNGQWQTVLSDWGELTATVNYSWRDQVQPVTNLSDILLQPAYGVWNASLIITPNNSAWTIAIEGKNLADKEYRTTGYDLRDAGFPIVTGYYGDPRTVTFRLTYQY</sequence>
<organism evidence="16 17">
    <name type="scientific">Thalassotalea euphylliae</name>
    <dbReference type="NCBI Taxonomy" id="1655234"/>
    <lineage>
        <taxon>Bacteria</taxon>
        <taxon>Pseudomonadati</taxon>
        <taxon>Pseudomonadota</taxon>
        <taxon>Gammaproteobacteria</taxon>
        <taxon>Alteromonadales</taxon>
        <taxon>Colwelliaceae</taxon>
        <taxon>Thalassotalea</taxon>
    </lineage>
</organism>
<evidence type="ECO:0000256" key="7">
    <source>
        <dbReference type="ARBA" id="ARBA00023065"/>
    </source>
</evidence>
<feature type="chain" id="PRO_5017589500" evidence="13">
    <location>
        <begin position="25"/>
        <end position="755"/>
    </location>
</feature>
<dbReference type="Proteomes" id="UP000256899">
    <property type="component" value="Unassembled WGS sequence"/>
</dbReference>
<keyword evidence="16" id="KW-0675">Receptor</keyword>
<feature type="signal peptide" evidence="13">
    <location>
        <begin position="1"/>
        <end position="24"/>
    </location>
</feature>
<evidence type="ECO:0000256" key="8">
    <source>
        <dbReference type="ARBA" id="ARBA00023077"/>
    </source>
</evidence>
<dbReference type="SUPFAM" id="SSF56935">
    <property type="entry name" value="Porins"/>
    <property type="match status" value="1"/>
</dbReference>
<feature type="domain" description="TonB-dependent receptor plug" evidence="15">
    <location>
        <begin position="52"/>
        <end position="161"/>
    </location>
</feature>
<keyword evidence="4" id="KW-0410">Iron transport</keyword>
<dbReference type="PROSITE" id="PS52016">
    <property type="entry name" value="TONB_DEPENDENT_REC_3"/>
    <property type="match status" value="1"/>
</dbReference>
<protein>
    <submittedName>
        <fullName evidence="16">TonB-dependent receptor</fullName>
    </submittedName>
</protein>
<reference evidence="17" key="1">
    <citation type="submission" date="2018-08" db="EMBL/GenBank/DDBJ databases">
        <title>Thalassotalea euphylliae genome.</title>
        <authorList>
            <person name="Summers S."/>
            <person name="Rice S.A."/>
            <person name="Freckelton M.L."/>
            <person name="Nedved B.T."/>
            <person name="Hadfield M.G."/>
        </authorList>
    </citation>
    <scope>NUCLEOTIDE SEQUENCE [LARGE SCALE GENOMIC DNA]</scope>
    <source>
        <strain evidence="17">H3</strain>
    </source>
</reference>
<name>A0A3E0U3H0_9GAMM</name>
<keyword evidence="17" id="KW-1185">Reference proteome</keyword>
<dbReference type="PANTHER" id="PTHR32552">
    <property type="entry name" value="FERRICHROME IRON RECEPTOR-RELATED"/>
    <property type="match status" value="1"/>
</dbReference>
<evidence type="ECO:0000313" key="17">
    <source>
        <dbReference type="Proteomes" id="UP000256899"/>
    </source>
</evidence>
<gene>
    <name evidence="16" type="ORF">DXX94_11685</name>
</gene>
<evidence type="ECO:0000256" key="12">
    <source>
        <dbReference type="RuleBase" id="RU003357"/>
    </source>
</evidence>
<evidence type="ECO:0000256" key="5">
    <source>
        <dbReference type="ARBA" id="ARBA00022692"/>
    </source>
</evidence>
<keyword evidence="6" id="KW-0408">Iron</keyword>
<dbReference type="InterPro" id="IPR039426">
    <property type="entry name" value="TonB-dep_rcpt-like"/>
</dbReference>
<keyword evidence="7" id="KW-0406">Ion transport</keyword>
<dbReference type="InterPro" id="IPR036942">
    <property type="entry name" value="Beta-barrel_TonB_sf"/>
</dbReference>
<comment type="similarity">
    <text evidence="11 12">Belongs to the TonB-dependent receptor family.</text>
</comment>
<evidence type="ECO:0000256" key="4">
    <source>
        <dbReference type="ARBA" id="ARBA00022496"/>
    </source>
</evidence>
<dbReference type="GO" id="GO:0009279">
    <property type="term" value="C:cell outer membrane"/>
    <property type="evidence" value="ECO:0007669"/>
    <property type="project" value="UniProtKB-SubCell"/>
</dbReference>
<evidence type="ECO:0000259" key="15">
    <source>
        <dbReference type="Pfam" id="PF07715"/>
    </source>
</evidence>
<evidence type="ECO:0000256" key="1">
    <source>
        <dbReference type="ARBA" id="ARBA00004571"/>
    </source>
</evidence>
<keyword evidence="8 12" id="KW-0798">TonB box</keyword>
<proteinExistence type="inferred from homology"/>
<evidence type="ECO:0000256" key="11">
    <source>
        <dbReference type="PROSITE-ProRule" id="PRU01360"/>
    </source>
</evidence>
<keyword evidence="5 11" id="KW-0812">Transmembrane</keyword>
<comment type="caution">
    <text evidence="16">The sequence shown here is derived from an EMBL/GenBank/DDBJ whole genome shotgun (WGS) entry which is preliminary data.</text>
</comment>
<dbReference type="InterPro" id="IPR000531">
    <property type="entry name" value="Beta-barrel_TonB"/>
</dbReference>
<dbReference type="AlphaFoldDB" id="A0A3E0U3H0"/>
<evidence type="ECO:0000256" key="9">
    <source>
        <dbReference type="ARBA" id="ARBA00023136"/>
    </source>
</evidence>